<evidence type="ECO:0000313" key="3">
    <source>
        <dbReference type="EMBL" id="MFC1418297.1"/>
    </source>
</evidence>
<evidence type="ECO:0000313" key="4">
    <source>
        <dbReference type="Proteomes" id="UP001592531"/>
    </source>
</evidence>
<evidence type="ECO:0000259" key="2">
    <source>
        <dbReference type="Pfam" id="PF19631"/>
    </source>
</evidence>
<dbReference type="EMBL" id="JBHFAB010000011">
    <property type="protein sequence ID" value="MFC1418297.1"/>
    <property type="molecule type" value="Genomic_DNA"/>
</dbReference>
<gene>
    <name evidence="3" type="ORF">ACEZDE_16870</name>
</gene>
<dbReference type="InterPro" id="IPR045608">
    <property type="entry name" value="Trypco2"/>
</dbReference>
<dbReference type="RefSeq" id="WP_380537089.1">
    <property type="nucleotide sequence ID" value="NZ_JBHFAB010000011.1"/>
</dbReference>
<sequence length="111" mass="11543">MSDFEEIELSAAVRAVRDQLTQAAMEGAGSAVRFEVGPIQMEFAVEIRREAGASGGVRAWVLSAEAEAKASRGSTHRVSFTLTPKDAATGGGLEIGDRADAGTTRFGRTGG</sequence>
<name>A0ABV6VXT1_9ACTN</name>
<dbReference type="Proteomes" id="UP001592531">
    <property type="component" value="Unassembled WGS sequence"/>
</dbReference>
<feature type="domain" description="Trypsin-co-occurring" evidence="2">
    <location>
        <begin position="7"/>
        <end position="84"/>
    </location>
</feature>
<evidence type="ECO:0000256" key="1">
    <source>
        <dbReference type="SAM" id="MobiDB-lite"/>
    </source>
</evidence>
<dbReference type="Pfam" id="PF19631">
    <property type="entry name" value="Trypco2"/>
    <property type="match status" value="1"/>
</dbReference>
<reference evidence="3 4" key="1">
    <citation type="submission" date="2024-09" db="EMBL/GenBank/DDBJ databases">
        <authorList>
            <person name="Lee S.D."/>
        </authorList>
    </citation>
    <scope>NUCLEOTIDE SEQUENCE [LARGE SCALE GENOMIC DNA]</scope>
    <source>
        <strain evidence="3 4">N8-3</strain>
    </source>
</reference>
<keyword evidence="4" id="KW-1185">Reference proteome</keyword>
<comment type="caution">
    <text evidence="3">The sequence shown here is derived from an EMBL/GenBank/DDBJ whole genome shotgun (WGS) entry which is preliminary data.</text>
</comment>
<organism evidence="3 4">
    <name type="scientific">Streptacidiphilus cavernicola</name>
    <dbReference type="NCBI Taxonomy" id="3342716"/>
    <lineage>
        <taxon>Bacteria</taxon>
        <taxon>Bacillati</taxon>
        <taxon>Actinomycetota</taxon>
        <taxon>Actinomycetes</taxon>
        <taxon>Kitasatosporales</taxon>
        <taxon>Streptomycetaceae</taxon>
        <taxon>Streptacidiphilus</taxon>
    </lineage>
</organism>
<accession>A0ABV6VXT1</accession>
<protein>
    <submittedName>
        <fullName evidence="3">Trypco2 family protein</fullName>
    </submittedName>
</protein>
<feature type="region of interest" description="Disordered" evidence="1">
    <location>
        <begin position="89"/>
        <end position="111"/>
    </location>
</feature>
<proteinExistence type="predicted"/>